<evidence type="ECO:0000313" key="5">
    <source>
        <dbReference type="Proteomes" id="UP000886885"/>
    </source>
</evidence>
<dbReference type="InterPro" id="IPR003593">
    <property type="entry name" value="AAA+_ATPase"/>
</dbReference>
<dbReference type="SMART" id="SM00382">
    <property type="entry name" value="AAA"/>
    <property type="match status" value="1"/>
</dbReference>
<proteinExistence type="predicted"/>
<gene>
    <name evidence="4" type="ORF">POTOM_018571</name>
</gene>
<dbReference type="GO" id="GO:0043531">
    <property type="term" value="F:ADP binding"/>
    <property type="evidence" value="ECO:0007669"/>
    <property type="project" value="InterPro"/>
</dbReference>
<dbReference type="Pfam" id="PF23247">
    <property type="entry name" value="LRR_RPS2"/>
    <property type="match status" value="5"/>
</dbReference>
<dbReference type="Proteomes" id="UP000886885">
    <property type="component" value="Chromosome 5A"/>
</dbReference>
<organism evidence="4 5">
    <name type="scientific">Populus tomentosa</name>
    <name type="common">Chinese white poplar</name>
    <dbReference type="NCBI Taxonomy" id="118781"/>
    <lineage>
        <taxon>Eukaryota</taxon>
        <taxon>Viridiplantae</taxon>
        <taxon>Streptophyta</taxon>
        <taxon>Embryophyta</taxon>
        <taxon>Tracheophyta</taxon>
        <taxon>Spermatophyta</taxon>
        <taxon>Magnoliopsida</taxon>
        <taxon>eudicotyledons</taxon>
        <taxon>Gunneridae</taxon>
        <taxon>Pentapetalae</taxon>
        <taxon>rosids</taxon>
        <taxon>fabids</taxon>
        <taxon>Malpighiales</taxon>
        <taxon>Salicaceae</taxon>
        <taxon>Saliceae</taxon>
        <taxon>Populus</taxon>
    </lineage>
</organism>
<evidence type="ECO:0000313" key="4">
    <source>
        <dbReference type="EMBL" id="KAG6775143.1"/>
    </source>
</evidence>
<dbReference type="EMBL" id="JAAWWB010000009">
    <property type="protein sequence ID" value="KAG6775143.1"/>
    <property type="molecule type" value="Genomic_DNA"/>
</dbReference>
<dbReference type="PANTHER" id="PTHR33463">
    <property type="entry name" value="NB-ARC DOMAIN-CONTAINING PROTEIN-RELATED"/>
    <property type="match status" value="1"/>
</dbReference>
<comment type="caution">
    <text evidence="4">The sequence shown here is derived from an EMBL/GenBank/DDBJ whole genome shotgun (WGS) entry which is preliminary data.</text>
</comment>
<dbReference type="InterPro" id="IPR002182">
    <property type="entry name" value="NB-ARC"/>
</dbReference>
<evidence type="ECO:0000256" key="2">
    <source>
        <dbReference type="SAM" id="Coils"/>
    </source>
</evidence>
<accession>A0A8X7ZZF3</accession>
<keyword evidence="2" id="KW-0175">Coiled coil</keyword>
<reference evidence="4" key="1">
    <citation type="journal article" date="2020" name="bioRxiv">
        <title>Hybrid origin of Populus tomentosa Carr. identified through genome sequencing and phylogenomic analysis.</title>
        <authorList>
            <person name="An X."/>
            <person name="Gao K."/>
            <person name="Chen Z."/>
            <person name="Li J."/>
            <person name="Yang X."/>
            <person name="Yang X."/>
            <person name="Zhou J."/>
            <person name="Guo T."/>
            <person name="Zhao T."/>
            <person name="Huang S."/>
            <person name="Miao D."/>
            <person name="Khan W.U."/>
            <person name="Rao P."/>
            <person name="Ye M."/>
            <person name="Lei B."/>
            <person name="Liao W."/>
            <person name="Wang J."/>
            <person name="Ji L."/>
            <person name="Li Y."/>
            <person name="Guo B."/>
            <person name="Mustafa N.S."/>
            <person name="Li S."/>
            <person name="Yun Q."/>
            <person name="Keller S.R."/>
            <person name="Mao J."/>
            <person name="Zhang R."/>
            <person name="Strauss S.H."/>
        </authorList>
    </citation>
    <scope>NUCLEOTIDE SEQUENCE</scope>
    <source>
        <strain evidence="4">GM15</strain>
        <tissue evidence="4">Leaf</tissue>
    </source>
</reference>
<dbReference type="PANTHER" id="PTHR33463:SF203">
    <property type="entry name" value="AAA+ ATPASE DOMAIN-CONTAINING PROTEIN"/>
    <property type="match status" value="1"/>
</dbReference>
<keyword evidence="1" id="KW-0611">Plant defense</keyword>
<dbReference type="Pfam" id="PF00931">
    <property type="entry name" value="NB-ARC"/>
    <property type="match status" value="1"/>
</dbReference>
<dbReference type="FunFam" id="3.40.50.300:FF:001091">
    <property type="entry name" value="Probable disease resistance protein At1g61300"/>
    <property type="match status" value="1"/>
</dbReference>
<dbReference type="GO" id="GO:0006952">
    <property type="term" value="P:defense response"/>
    <property type="evidence" value="ECO:0007669"/>
    <property type="project" value="UniProtKB-KW"/>
</dbReference>
<feature type="coiled-coil region" evidence="2">
    <location>
        <begin position="26"/>
        <end position="53"/>
    </location>
</feature>
<dbReference type="InterPro" id="IPR050905">
    <property type="entry name" value="Plant_NBS-LRR"/>
</dbReference>
<feature type="domain" description="AAA+ ATPase" evidence="3">
    <location>
        <begin position="167"/>
        <end position="308"/>
    </location>
</feature>
<name>A0A8X7ZZF3_POPTO</name>
<evidence type="ECO:0000256" key="1">
    <source>
        <dbReference type="ARBA" id="ARBA00022821"/>
    </source>
</evidence>
<keyword evidence="5" id="KW-1185">Reference proteome</keyword>
<dbReference type="OrthoDB" id="1407888at2759"/>
<evidence type="ECO:0000259" key="3">
    <source>
        <dbReference type="SMART" id="SM00382"/>
    </source>
</evidence>
<dbReference type="InterPro" id="IPR057135">
    <property type="entry name" value="At4g27190-like_LRR"/>
</dbReference>
<sequence>MEILISIVAKVAELLVVPIKRQIGYVLDCNTSIQNLKNEVEKLTDAKTRVIHSIEEARRNGEEIEAEVLNWLGSVDGVIEGGGRVVGDESSKKCFMGLCPDLKIRYRLGKAAKKELTVVADLQEKGKFDGVSYRAAPSGIGPVKDYEAFESRNSVLNDIVDALKDGDVNMVGVYGMGGVGKTTLVKKVAEQVKEGRLFDEVVLAGVSQAPDIRRIQGEIADGLGLRLDAETDRGRASQLCKGLKKVTRVLVILDDIWKELKLEDVGIPSGSDHEGCKILMSSRNEYVLSREMGANRNFPIQVLPEREAWNFFEKMVGVTVKNPSVQPVAAEVAKGCAGLPILLATVARALKNKDLYAWKEALTQLTRFDKDEIDKTAYSCLELSYKALRDDEIKSLFLLCGQILTYDALISDLLRYAIGLDLFKGRSTSEEARNRMHTLVDELKASCLLLEGDNDGSVKMHDVVQSFAISVASTDYQVLTVADELKEWPITDKLQQYTAISLPFRKIPDLPAMLQCPNLNSFILLSTDPSLQIPENFFREMKELKVLDLTGVNLSPLPSSLQFLENLQTLCLDFCVLEDISIVGELKKLKVLSLISSDIVCLPREIGKLTRLLLLDLSYCERLEVISPYVLSSLTRLEELFMGNSFLKWEAEGPSSERNNACLSELKLLANLITLDMQITDADDMPKDLFLCFQKLERFRIFIGDGWDWSVKTATPRTLKLKLNTVIQLEEGVNKLLKITEELHLQELNGVKSILNDLDGEGFCQLKHLHVQNCPGVQFIINSMRTGPPTAFLNLDSLFLENLDNLERICHGQLMAKSLGNLRILKVESCHRLKNLFSVSMARRLVRLEEITIIDCKIMEEVVAEESENDAADGEPIKFTQLRRLTLQRLPQFTSFHSNFEESSDSQRRQKLLASEARSKEIVAGNELGTSKSLFNTKVLFPNLEDLKLSSIKVEKIWYDQPAVQPPCVKNLASIVVESCSNLNYLLTSSMVESLAQLERLEIWNCESMEEIVVPEGIGEGKMMLFPKLLRLELNGLPKLTRFCTTNLLECHSLKELRLTKCPELKEFISNPSSADVPAMSKPDNTKSALIDDKVAFPDLELFVISGMDNLKVIWHNELHPDSFCKLRTLNVDGGKNLLNIFPSSMLRRFHNLECLIIYGCDSVEEIFDLQALINVEQRLAVTASQLRVVFLWNLPQLKHVWNRDPQGILSFHNLCTVDVGDCPGLRSLFPASIAQNLPQLEQLQIDTCGVEEIVAKDEGLEEGPEFLFPKVTDLHLEKLPELKRFYPGIHASEWPRLKKLRVYDCEKIEIFPSEIKCSHEPCREDHMDIEGQQLLLSFRKIFPNLEDLCLESKDASALLKCPQYFFHKLKDLELFCFGDAHATFLFDLLPRFPNMERLIVRRGTFKELLPSRLVGMEEHATVLPPIRHLELHSLPCLEHLWKSNSQLDQALQTLETLRVEDCGSLIYLAPSRASFQNLTNLDVWDCERLVKLVTSTTAKSLAQLTTMSIKECGMVTEIVANEGEGIKDEIVFSKLEKLELHGLPSLTSFCSEKHSFDFPSLVEVTVEHCPEMKFFSNGALSTPKLRRVNFNDVEMKGFRGRNLNTTIQQLKLKLLKVHHRKSLRYMLAPPMGSIPVQLLELEVKGEKGRKEGKEEERSWRNQLMIFIIHRQNCVIFRLGYNLILHQQRMLWRAYRPYNRAEKCTEFKELREKTFKWEDYISWQRKLNEARVSAAALKASISGMSTVAKRPEIKCKSFFRRSPLEDSQVVAKENKYDKGFFHNMFEVLFPLSRRPSFSKTKSKPS</sequence>
<protein>
    <recommendedName>
        <fullName evidence="3">AAA+ ATPase domain-containing protein</fullName>
    </recommendedName>
</protein>